<proteinExistence type="predicted"/>
<protein>
    <submittedName>
        <fullName evidence="2">Uncharacterized protein</fullName>
    </submittedName>
</protein>
<dbReference type="EMBL" id="LBZM01000027">
    <property type="protein sequence ID" value="KKR71474.1"/>
    <property type="molecule type" value="Genomic_DNA"/>
</dbReference>
<evidence type="ECO:0000313" key="2">
    <source>
        <dbReference type="EMBL" id="KKR71474.1"/>
    </source>
</evidence>
<organism evidence="2 3">
    <name type="scientific">Candidatus Roizmanbacteria bacterium GW2011_GWB1_40_7</name>
    <dbReference type="NCBI Taxonomy" id="1618482"/>
    <lineage>
        <taxon>Bacteria</taxon>
        <taxon>Candidatus Roizmaniibacteriota</taxon>
    </lineage>
</organism>
<evidence type="ECO:0000313" key="3">
    <source>
        <dbReference type="Proteomes" id="UP000034664"/>
    </source>
</evidence>
<sequence length="113" mass="12894">MANPDILSGHYDLNPAPTDGQWVRVGDYLVFVRPGETVKTPHPSQGRRNAVQYGGYEILQNNPSEEILTPNQDITISDTDCYQIPHHDTIDDRSNQSPHTEDFSLDDYFLKHR</sequence>
<reference evidence="2 3" key="1">
    <citation type="journal article" date="2015" name="Nature">
        <title>rRNA introns, odd ribosomes, and small enigmatic genomes across a large radiation of phyla.</title>
        <authorList>
            <person name="Brown C.T."/>
            <person name="Hug L.A."/>
            <person name="Thomas B.C."/>
            <person name="Sharon I."/>
            <person name="Castelle C.J."/>
            <person name="Singh A."/>
            <person name="Wilkins M.J."/>
            <person name="Williams K.H."/>
            <person name="Banfield J.F."/>
        </authorList>
    </citation>
    <scope>NUCLEOTIDE SEQUENCE [LARGE SCALE GENOMIC DNA]</scope>
</reference>
<name>A0A0G0T382_9BACT</name>
<evidence type="ECO:0000256" key="1">
    <source>
        <dbReference type="SAM" id="MobiDB-lite"/>
    </source>
</evidence>
<comment type="caution">
    <text evidence="2">The sequence shown here is derived from an EMBL/GenBank/DDBJ whole genome shotgun (WGS) entry which is preliminary data.</text>
</comment>
<dbReference type="Proteomes" id="UP000034664">
    <property type="component" value="Unassembled WGS sequence"/>
</dbReference>
<feature type="region of interest" description="Disordered" evidence="1">
    <location>
        <begin position="85"/>
        <end position="106"/>
    </location>
</feature>
<accession>A0A0G0T382</accession>
<gene>
    <name evidence="2" type="ORF">UU14_C0027G0013</name>
</gene>
<dbReference type="AlphaFoldDB" id="A0A0G0T382"/>